<name>A0A7D7LQU3_9ACTN</name>
<organism evidence="12 13">
    <name type="scientific">Gordonia jinghuaiqii</name>
    <dbReference type="NCBI Taxonomy" id="2758710"/>
    <lineage>
        <taxon>Bacteria</taxon>
        <taxon>Bacillati</taxon>
        <taxon>Actinomycetota</taxon>
        <taxon>Actinomycetes</taxon>
        <taxon>Mycobacteriales</taxon>
        <taxon>Gordoniaceae</taxon>
        <taxon>Gordonia</taxon>
    </lineage>
</organism>
<evidence type="ECO:0000313" key="12">
    <source>
        <dbReference type="EMBL" id="QMT01045.1"/>
    </source>
</evidence>
<comment type="PTM">
    <text evidence="7">Carboxylation is probably crucial for Mg(2+) binding and, consequently, for the gamma-phosphate positioning of ATP.</text>
</comment>
<evidence type="ECO:0000256" key="1">
    <source>
        <dbReference type="ARBA" id="ARBA00005898"/>
    </source>
</evidence>
<comment type="cofactor">
    <cofactor evidence="7">
        <name>Mg(2+)</name>
        <dbReference type="ChEBI" id="CHEBI:18420"/>
    </cofactor>
</comment>
<keyword evidence="7" id="KW-0963">Cytoplasm</keyword>
<dbReference type="GO" id="GO:0051301">
    <property type="term" value="P:cell division"/>
    <property type="evidence" value="ECO:0007669"/>
    <property type="project" value="UniProtKB-KW"/>
</dbReference>
<comment type="caution">
    <text evidence="7">Lacks conserved residue(s) required for the propagation of feature annotation.</text>
</comment>
<dbReference type="Gene3D" id="3.40.1390.10">
    <property type="entry name" value="MurE/MurF, N-terminal domain"/>
    <property type="match status" value="1"/>
</dbReference>
<dbReference type="Proteomes" id="UP000515663">
    <property type="component" value="Chromosome"/>
</dbReference>
<comment type="function">
    <text evidence="7">Catalyzes the addition of an amino acid to the nucleotide precursor UDP-N-acetylmuramoyl-L-alanyl-D-glutamate (UMAG) in the biosynthesis of bacterial cell-wall peptidoglycan.</text>
</comment>
<evidence type="ECO:0000259" key="10">
    <source>
        <dbReference type="Pfam" id="PF02875"/>
    </source>
</evidence>
<feature type="binding site" evidence="7">
    <location>
        <position position="204"/>
    </location>
    <ligand>
        <name>UDP-N-acetyl-alpha-D-muramoyl-L-alanyl-D-glutamate</name>
        <dbReference type="ChEBI" id="CHEBI:83900"/>
    </ligand>
</feature>
<evidence type="ECO:0000256" key="5">
    <source>
        <dbReference type="ARBA" id="ARBA00023306"/>
    </source>
</evidence>
<evidence type="ECO:0000256" key="4">
    <source>
        <dbReference type="ARBA" id="ARBA00022984"/>
    </source>
</evidence>
<feature type="domain" description="Mur ligase N-terminal catalytic" evidence="9">
    <location>
        <begin position="49"/>
        <end position="92"/>
    </location>
</feature>
<dbReference type="GO" id="GO:0000287">
    <property type="term" value="F:magnesium ion binding"/>
    <property type="evidence" value="ECO:0007669"/>
    <property type="project" value="UniProtKB-UniRule"/>
</dbReference>
<proteinExistence type="inferred from homology"/>
<dbReference type="EC" id="6.3.2.-" evidence="7"/>
<accession>A0A7D7LQU3</accession>
<evidence type="ECO:0000259" key="9">
    <source>
        <dbReference type="Pfam" id="PF01225"/>
    </source>
</evidence>
<dbReference type="Pfam" id="PF01225">
    <property type="entry name" value="Mur_ligase"/>
    <property type="match status" value="1"/>
</dbReference>
<evidence type="ECO:0000313" key="13">
    <source>
        <dbReference type="Proteomes" id="UP000515663"/>
    </source>
</evidence>
<dbReference type="InterPro" id="IPR005761">
    <property type="entry name" value="UDP-N-AcMur-Glu-dNH2Pim_ligase"/>
</dbReference>
<keyword evidence="5 7" id="KW-0131">Cell cycle</keyword>
<keyword evidence="4 7" id="KW-0573">Peptidoglycan synthesis</keyword>
<keyword evidence="7" id="KW-0067">ATP-binding</keyword>
<dbReference type="InterPro" id="IPR036615">
    <property type="entry name" value="Mur_ligase_C_dom_sf"/>
</dbReference>
<dbReference type="GO" id="GO:0005524">
    <property type="term" value="F:ATP binding"/>
    <property type="evidence" value="ECO:0007669"/>
    <property type="project" value="UniProtKB-UniRule"/>
</dbReference>
<evidence type="ECO:0000259" key="11">
    <source>
        <dbReference type="Pfam" id="PF08245"/>
    </source>
</evidence>
<dbReference type="HAMAP" id="MF_00208">
    <property type="entry name" value="MurE"/>
    <property type="match status" value="1"/>
</dbReference>
<dbReference type="InterPro" id="IPR036565">
    <property type="entry name" value="Mur-like_cat_sf"/>
</dbReference>
<feature type="binding site" evidence="7">
    <location>
        <begin position="127"/>
        <end position="133"/>
    </location>
    <ligand>
        <name>ATP</name>
        <dbReference type="ChEBI" id="CHEBI:30616"/>
    </ligand>
</feature>
<keyword evidence="2 7" id="KW-0132">Cell division</keyword>
<dbReference type="InterPro" id="IPR013221">
    <property type="entry name" value="Mur_ligase_cen"/>
</dbReference>
<gene>
    <name evidence="7" type="primary">murE</name>
    <name evidence="12" type="ORF">H1R19_19620</name>
</gene>
<dbReference type="GO" id="GO:0008360">
    <property type="term" value="P:regulation of cell shape"/>
    <property type="evidence" value="ECO:0007669"/>
    <property type="project" value="UniProtKB-KW"/>
</dbReference>
<dbReference type="InterPro" id="IPR000713">
    <property type="entry name" value="Mur_ligase_N"/>
</dbReference>
<keyword evidence="7 12" id="KW-0436">Ligase</keyword>
<dbReference type="AlphaFoldDB" id="A0A7D7LQU3"/>
<dbReference type="InterPro" id="IPR004101">
    <property type="entry name" value="Mur_ligase_C"/>
</dbReference>
<reference evidence="13" key="1">
    <citation type="submission" date="2020-07" db="EMBL/GenBank/DDBJ databases">
        <title>novel species isolated from the respiratory tract of Marmot.</title>
        <authorList>
            <person name="Zhang G."/>
        </authorList>
    </citation>
    <scope>NUCLEOTIDE SEQUENCE [LARGE SCALE GENOMIC DNA]</scope>
    <source>
        <strain evidence="13">686</strain>
    </source>
</reference>
<evidence type="ECO:0000256" key="6">
    <source>
        <dbReference type="ARBA" id="ARBA00023316"/>
    </source>
</evidence>
<dbReference type="Pfam" id="PF08245">
    <property type="entry name" value="Mur_ligase_M"/>
    <property type="match status" value="1"/>
</dbReference>
<dbReference type="InterPro" id="IPR035911">
    <property type="entry name" value="MurE/MurF_N"/>
</dbReference>
<dbReference type="GO" id="GO:0016881">
    <property type="term" value="F:acid-amino acid ligase activity"/>
    <property type="evidence" value="ECO:0007669"/>
    <property type="project" value="UniProtKB-UniRule"/>
</dbReference>
<dbReference type="SUPFAM" id="SSF53244">
    <property type="entry name" value="MurD-like peptide ligases, peptide-binding domain"/>
    <property type="match status" value="1"/>
</dbReference>
<evidence type="ECO:0000256" key="3">
    <source>
        <dbReference type="ARBA" id="ARBA00022960"/>
    </source>
</evidence>
<dbReference type="GO" id="GO:0009252">
    <property type="term" value="P:peptidoglycan biosynthetic process"/>
    <property type="evidence" value="ECO:0007669"/>
    <property type="project" value="UniProtKB-UniRule"/>
</dbReference>
<comment type="similarity">
    <text evidence="1 7">Belongs to the MurCDEF family. MurE subfamily.</text>
</comment>
<dbReference type="GO" id="GO:0071555">
    <property type="term" value="P:cell wall organization"/>
    <property type="evidence" value="ECO:0007669"/>
    <property type="project" value="UniProtKB-KW"/>
</dbReference>
<comment type="pathway">
    <text evidence="7 8">Cell wall biogenesis; peptidoglycan biosynthesis.</text>
</comment>
<feature type="domain" description="Mur ligase central" evidence="11">
    <location>
        <begin position="125"/>
        <end position="324"/>
    </location>
</feature>
<feature type="domain" description="Mur ligase C-terminal" evidence="10">
    <location>
        <begin position="347"/>
        <end position="475"/>
    </location>
</feature>
<feature type="modified residue" description="N6-carboxylysine" evidence="7">
    <location>
        <position position="236"/>
    </location>
</feature>
<feature type="binding site" evidence="7">
    <location>
        <begin position="169"/>
        <end position="170"/>
    </location>
    <ligand>
        <name>UDP-N-acetyl-alpha-D-muramoyl-L-alanyl-D-glutamate</name>
        <dbReference type="ChEBI" id="CHEBI:83900"/>
    </ligand>
</feature>
<evidence type="ECO:0000256" key="7">
    <source>
        <dbReference type="HAMAP-Rule" id="MF_00208"/>
    </source>
</evidence>
<sequence length="508" mass="53353">MTTGDDPRARSASWGDAGMTIARVAAHLGVPIVGDAGVGAVVVRDLDDDSRTVRPGDAYLAIPGSRWHGLDFENEAAAAGAVLAISDRPSSVLPSLVVGEPRAAMGPLASWFHGEPSRDLRVFGVTGTNGKTSTAHFIEAALTAAGESAGLISGARIRGPGYDLVPERTTPEAPMLQRTLATFRRHGVTSCAMEVSSHAVDQHRVDGTGFRVMAFANLSDDHLDYHGSMEAYFATKAEMFTEARTQTAVISIDDMYGARLAAGTVPTTWTCSTRDASADVSAGGIRCGESGTRFTVHTPHGDADLHLQVLGPHQVANALLAITCVVADGVDITAAAEGISSVTGVAGRCEPVHGGQPYTAIVDYMHNTAGQNALLPYLRSLARGRLIVVIGATGGRDPGKRVPLGEVAARHADIVVVTDESPETEDPELIRAEVLRGARRAGSALVVEEPDRRTAFELAVSMAGPGDVVVVTGRGSDPFRRYGPHASFFDDHTELKRAITDSLGERIT</sequence>
<keyword evidence="7" id="KW-0547">Nucleotide-binding</keyword>
<dbReference type="SUPFAM" id="SSF53623">
    <property type="entry name" value="MurD-like peptide ligases, catalytic domain"/>
    <property type="match status" value="1"/>
</dbReference>
<dbReference type="UniPathway" id="UPA00219"/>
<keyword evidence="6 7" id="KW-0961">Cell wall biogenesis/degradation</keyword>
<dbReference type="Pfam" id="PF02875">
    <property type="entry name" value="Mur_ligase_C"/>
    <property type="match status" value="1"/>
</dbReference>
<evidence type="ECO:0000256" key="8">
    <source>
        <dbReference type="RuleBase" id="RU004135"/>
    </source>
</evidence>
<dbReference type="PANTHER" id="PTHR23135">
    <property type="entry name" value="MUR LIGASE FAMILY MEMBER"/>
    <property type="match status" value="1"/>
</dbReference>
<dbReference type="Gene3D" id="3.40.1190.10">
    <property type="entry name" value="Mur-like, catalytic domain"/>
    <property type="match status" value="1"/>
</dbReference>
<dbReference type="RefSeq" id="WP_219849876.1">
    <property type="nucleotide sequence ID" value="NZ_CP059491.1"/>
</dbReference>
<evidence type="ECO:0000256" key="2">
    <source>
        <dbReference type="ARBA" id="ARBA00022618"/>
    </source>
</evidence>
<feature type="binding site" evidence="7">
    <location>
        <position position="202"/>
    </location>
    <ligand>
        <name>UDP-N-acetyl-alpha-D-muramoyl-L-alanyl-D-glutamate</name>
        <dbReference type="ChEBI" id="CHEBI:83900"/>
    </ligand>
</feature>
<keyword evidence="13" id="KW-1185">Reference proteome</keyword>
<dbReference type="SUPFAM" id="SSF63418">
    <property type="entry name" value="MurE/MurF N-terminal domain"/>
    <property type="match status" value="1"/>
</dbReference>
<dbReference type="Gene3D" id="3.90.190.20">
    <property type="entry name" value="Mur ligase, C-terminal domain"/>
    <property type="match status" value="1"/>
</dbReference>
<dbReference type="GO" id="GO:0005737">
    <property type="term" value="C:cytoplasm"/>
    <property type="evidence" value="ECO:0007669"/>
    <property type="project" value="UniProtKB-SubCell"/>
</dbReference>
<dbReference type="KEGG" id="gji:H1R19_19620"/>
<feature type="binding site" evidence="7">
    <location>
        <position position="196"/>
    </location>
    <ligand>
        <name>UDP-N-acetyl-alpha-D-muramoyl-L-alanyl-D-glutamate</name>
        <dbReference type="ChEBI" id="CHEBI:83900"/>
    </ligand>
</feature>
<dbReference type="EMBL" id="CP059491">
    <property type="protein sequence ID" value="QMT01045.1"/>
    <property type="molecule type" value="Genomic_DNA"/>
</dbReference>
<dbReference type="PANTHER" id="PTHR23135:SF4">
    <property type="entry name" value="UDP-N-ACETYLMURAMOYL-L-ALANYL-D-GLUTAMATE--2,6-DIAMINOPIMELATE LIGASE MURE HOMOLOG, CHLOROPLASTIC"/>
    <property type="match status" value="1"/>
</dbReference>
<comment type="subcellular location">
    <subcellularLocation>
        <location evidence="7 8">Cytoplasm</location>
    </subcellularLocation>
</comment>
<feature type="binding site" evidence="7">
    <location>
        <position position="50"/>
    </location>
    <ligand>
        <name>UDP-N-acetyl-alpha-D-muramoyl-L-alanyl-D-glutamate</name>
        <dbReference type="ChEBI" id="CHEBI:83900"/>
    </ligand>
</feature>
<dbReference type="NCBIfam" id="TIGR01085">
    <property type="entry name" value="murE"/>
    <property type="match status" value="1"/>
</dbReference>
<protein>
    <recommendedName>
        <fullName evidence="7">UDP-N-acetylmuramyl-tripeptide synthetase</fullName>
        <ecNumber evidence="7">6.3.2.-</ecNumber>
    </recommendedName>
    <alternativeName>
        <fullName evidence="7">UDP-MurNAc-tripeptide synthetase</fullName>
    </alternativeName>
</protein>
<keyword evidence="7" id="KW-0460">Magnesium</keyword>
<keyword evidence="3 7" id="KW-0133">Cell shape</keyword>